<evidence type="ECO:0000313" key="1">
    <source>
        <dbReference type="EMBL" id="MBC8596849.1"/>
    </source>
</evidence>
<keyword evidence="2" id="KW-1185">Reference proteome</keyword>
<name>A0A926ISX9_9FIRM</name>
<reference evidence="1" key="1">
    <citation type="submission" date="2020-08" db="EMBL/GenBank/DDBJ databases">
        <title>Genome public.</title>
        <authorList>
            <person name="Liu C."/>
            <person name="Sun Q."/>
        </authorList>
    </citation>
    <scope>NUCLEOTIDE SEQUENCE</scope>
    <source>
        <strain evidence="1">NSJ-50</strain>
    </source>
</reference>
<dbReference type="InterPro" id="IPR050490">
    <property type="entry name" value="Bact_solute-bd_prot1"/>
</dbReference>
<dbReference type="Proteomes" id="UP000647416">
    <property type="component" value="Unassembled WGS sequence"/>
</dbReference>
<dbReference type="EMBL" id="JACRTE010000009">
    <property type="protein sequence ID" value="MBC8596849.1"/>
    <property type="molecule type" value="Genomic_DNA"/>
</dbReference>
<dbReference type="Pfam" id="PF01547">
    <property type="entry name" value="SBP_bac_1"/>
    <property type="match status" value="1"/>
</dbReference>
<evidence type="ECO:0000313" key="2">
    <source>
        <dbReference type="Proteomes" id="UP000647416"/>
    </source>
</evidence>
<comment type="caution">
    <text evidence="1">The sequence shown here is derived from an EMBL/GenBank/DDBJ whole genome shotgun (WGS) entry which is preliminary data.</text>
</comment>
<dbReference type="PANTHER" id="PTHR43649:SF12">
    <property type="entry name" value="DIACETYLCHITOBIOSE BINDING PROTEIN DASA"/>
    <property type="match status" value="1"/>
</dbReference>
<gene>
    <name evidence="1" type="ORF">H8706_08210</name>
</gene>
<proteinExistence type="predicted"/>
<dbReference type="PANTHER" id="PTHR43649">
    <property type="entry name" value="ARABINOSE-BINDING PROTEIN-RELATED"/>
    <property type="match status" value="1"/>
</dbReference>
<dbReference type="AlphaFoldDB" id="A0A926ISX9"/>
<dbReference type="InterPro" id="IPR006059">
    <property type="entry name" value="SBP"/>
</dbReference>
<dbReference type="Gene3D" id="3.40.190.10">
    <property type="entry name" value="Periplasmic binding protein-like II"/>
    <property type="match status" value="2"/>
</dbReference>
<sequence>MKRFISILCLIAIVIGSLSLVGCKDNSAEKNSISVAIMAPDVASSEGTAENNRWTKYIAEQTGLDITWVAIPQNEMKTKLNTLLAAGEAPDMFVEYSNAYFQGLVFDGMLMELDDLIEKHSTEYKKYIEENSDLKTWTMLDGKTYAFTNRRPADKILSFGMWIRQDWLDKLGLKAPTTIDEFVEVAKAFKTLGDDIVPLAYPYQFINTIYNAHAQWYEKDDGSGLEYGVVTKRYADSIAMHKKMYEEGIVDKEYFVDKGGSKQYELWNSGKAGIMFSNWDSSVNQTLLKNDPNANPVQLEAFSTKYGTNGMFVEAPPQLYVMMNKDCKNPEAGMKLVDWLIGGGYKNLMFGEEGVHYKMDGEIPVTICDRDTFTREVEYAKRYAVLGSFVLDPEWIPKMANQDELSQKLAAEKVDAMNTINKHHYRRDVPYNPPESRVSSIVSDFSSSINAITVKYITGGNQYDENWCETELRREWELAGGKEAEELATKWYKDNIDMIKAFQAENK</sequence>
<dbReference type="SUPFAM" id="SSF53850">
    <property type="entry name" value="Periplasmic binding protein-like II"/>
    <property type="match status" value="1"/>
</dbReference>
<organism evidence="1 2">
    <name type="scientific">Qingrenia yutianensis</name>
    <dbReference type="NCBI Taxonomy" id="2763676"/>
    <lineage>
        <taxon>Bacteria</taxon>
        <taxon>Bacillati</taxon>
        <taxon>Bacillota</taxon>
        <taxon>Clostridia</taxon>
        <taxon>Eubacteriales</taxon>
        <taxon>Oscillospiraceae</taxon>
        <taxon>Qingrenia</taxon>
    </lineage>
</organism>
<accession>A0A926ISX9</accession>
<dbReference type="RefSeq" id="WP_262432225.1">
    <property type="nucleotide sequence ID" value="NZ_JACRTE010000009.1"/>
</dbReference>
<dbReference type="PROSITE" id="PS51257">
    <property type="entry name" value="PROKAR_LIPOPROTEIN"/>
    <property type="match status" value="1"/>
</dbReference>
<protein>
    <submittedName>
        <fullName evidence="1">Extracellular solute-binding protein</fullName>
    </submittedName>
</protein>